<dbReference type="GO" id="GO:0016020">
    <property type="term" value="C:membrane"/>
    <property type="evidence" value="ECO:0007669"/>
    <property type="project" value="InterPro"/>
</dbReference>
<dbReference type="Proteomes" id="UP001149090">
    <property type="component" value="Unassembled WGS sequence"/>
</dbReference>
<dbReference type="AlphaFoldDB" id="A0A9Q0LWW4"/>
<evidence type="ECO:0000313" key="3">
    <source>
        <dbReference type="Proteomes" id="UP001149090"/>
    </source>
</evidence>
<gene>
    <name evidence="2" type="ORF">M0811_04401</name>
</gene>
<proteinExistence type="predicted"/>
<protein>
    <submittedName>
        <fullName evidence="2">Uncharacterized protein</fullName>
    </submittedName>
</protein>
<feature type="chain" id="PRO_5040177711" evidence="1">
    <location>
        <begin position="28"/>
        <end position="641"/>
    </location>
</feature>
<dbReference type="GO" id="GO:0005509">
    <property type="term" value="F:calcium ion binding"/>
    <property type="evidence" value="ECO:0007669"/>
    <property type="project" value="InterPro"/>
</dbReference>
<evidence type="ECO:0000313" key="2">
    <source>
        <dbReference type="EMBL" id="KAJ5079380.1"/>
    </source>
</evidence>
<evidence type="ECO:0000256" key="1">
    <source>
        <dbReference type="SAM" id="SignalP"/>
    </source>
</evidence>
<dbReference type="SUPFAM" id="SSF49313">
    <property type="entry name" value="Cadherin-like"/>
    <property type="match status" value="1"/>
</dbReference>
<sequence length="641" mass="72045">MIKKFFELNYLFTTLILILLLINPIKSLEGICKIQKEFRIGDNTTQSQRYPKIFELQQDTLGMFWMGYDSDNKTWEIYNQLYAINGTALNSEKKITINGSLDVTKFEATQFPSGEIVLVWEAVLSRSPYTYEPFCLVIDTNGDVSTQQTSLFGNSLTKKRLPVIDAIDNSNFAVLYVDIPGSPNQIYAQTFDNTCQSTVAPLALFSGFILYDADSPKIASGHDGTLYFGYTVFSSASAGGTLVFTQRAPSDLSVADTPLNLPTAGSFFQADLFYWGSNLVFIVGKCISNSSIDFELVQYYPPAYLAVGTSISPMAYNPKFANFTEDTFVLIYENYYADGSANGIFGIVCYKNFSFTLLYDQFPVNTYTESNQDSPDLLVIDNQILVVWESLGQTGNPFDYSIYYQLLEPRDVTCNTPTLSNYNLKMNESSSYQIPNDLCVYVNPDSINFTISVNGNTSLPDNYSFNSSTNTLEFTIDTILASDLVSIKFELVECNFSQTIMPNLEFYVNFYAEINQFNSSIPEQDILIYSPISYKLPTDFFTFFDNKSLNYSALLNGSSNFPDNIYFNSTDNSLISGGFSEPNFFNFTIIASENIFGNSKNISINFNITAPETSENQESSTSNFVLNFSFILILFEFVFSF</sequence>
<name>A0A9Q0LWW4_ANAIG</name>
<comment type="caution">
    <text evidence="2">The sequence shown here is derived from an EMBL/GenBank/DDBJ whole genome shotgun (WGS) entry which is preliminary data.</text>
</comment>
<accession>A0A9Q0LWW4</accession>
<keyword evidence="1" id="KW-0732">Signal</keyword>
<organism evidence="2 3">
    <name type="scientific">Anaeramoeba ignava</name>
    <name type="common">Anaerobic marine amoeba</name>
    <dbReference type="NCBI Taxonomy" id="1746090"/>
    <lineage>
        <taxon>Eukaryota</taxon>
        <taxon>Metamonada</taxon>
        <taxon>Anaeramoebidae</taxon>
        <taxon>Anaeramoeba</taxon>
    </lineage>
</organism>
<reference evidence="2" key="1">
    <citation type="submission" date="2022-10" db="EMBL/GenBank/DDBJ databases">
        <title>Novel sulphate-reducing endosymbionts in the free-living metamonad Anaeramoeba.</title>
        <authorList>
            <person name="Jerlstrom-Hultqvist J."/>
            <person name="Cepicka I."/>
            <person name="Gallot-Lavallee L."/>
            <person name="Salas-Leiva D."/>
            <person name="Curtis B.A."/>
            <person name="Zahonova K."/>
            <person name="Pipaliya S."/>
            <person name="Dacks J."/>
            <person name="Roger A.J."/>
        </authorList>
    </citation>
    <scope>NUCLEOTIDE SEQUENCE</scope>
    <source>
        <strain evidence="2">BMAN</strain>
    </source>
</reference>
<feature type="signal peptide" evidence="1">
    <location>
        <begin position="1"/>
        <end position="27"/>
    </location>
</feature>
<dbReference type="EMBL" id="JAPDFW010000033">
    <property type="protein sequence ID" value="KAJ5079380.1"/>
    <property type="molecule type" value="Genomic_DNA"/>
</dbReference>
<keyword evidence="3" id="KW-1185">Reference proteome</keyword>
<dbReference type="InterPro" id="IPR015919">
    <property type="entry name" value="Cadherin-like_sf"/>
</dbReference>